<dbReference type="InterPro" id="IPR050534">
    <property type="entry name" value="Coronavir_polyprotein_1ab"/>
</dbReference>
<dbReference type="PANTHER" id="PTHR43788">
    <property type="entry name" value="DNA2/NAM7 HELICASE FAMILY MEMBER"/>
    <property type="match status" value="1"/>
</dbReference>
<evidence type="ECO:0000313" key="2">
    <source>
        <dbReference type="EMBL" id="MCU6766560.1"/>
    </source>
</evidence>
<dbReference type="CDD" id="cd18809">
    <property type="entry name" value="SF1_C_RecD"/>
    <property type="match status" value="1"/>
</dbReference>
<evidence type="ECO:0000259" key="1">
    <source>
        <dbReference type="Pfam" id="PF13538"/>
    </source>
</evidence>
<dbReference type="SUPFAM" id="SSF52540">
    <property type="entry name" value="P-loop containing nucleoside triphosphate hydrolases"/>
    <property type="match status" value="2"/>
</dbReference>
<sequence>MMQIDSAILATDKVICKNISRFDDSERGLLSQNILSQLRNFVEYIADKVYANGSDLDPNNYALNVEALKYLQTRGDLRFLHQFHELLQKSVSHYTLDENGSERLMLKYYEYLLKIKIFLNDTYGLHVLDNIEDFPLDTDTELSEYHEKIAEKIYSPSQGCSTSIYSDRYYIQKIKPFFVNQRIYYEVTFTAANSKISKFDRVIAFSRYEILSNYAVKLSIRNDSINVLGKDMTIQIIDGWNVSIRPCELDNFADIIGKHSKINTGTKEYSELMRFLTETKMPLSELVACSERYYGFVKNQITSQARTTYIFDTLDQCREIILSNKPGCNVLKYLLYHLNNRIIKWQRWNNGCSLLSGLNLSYGCIPFDRMPFCTSLRNHNPRIYDLLDCLSEKGREHELFARHIQNNTEIEGMLFTPQKDIVGFDNIDALISTYNRKLYLPKHEHRKLMTFHDFVYIKGYADDSAFIIQKLRDLATSGIAQYTGSVDSWLNKGSYSIDSPEKKDALRNMFAKSQVALIYGSAGTGKSTLINHISNFFSNQKKLYLANTHPAVDNMRRKVTASNREFNTIASFISEKNQHTECDVLIIDECSTVSNSDMRKVLEKAEFKLLVLVGDVYQIESIYFGNWFDIARNFISKDSIFELTHPYRTQNENLLTVWERVRNLDIAILEPMVKSKYSIRLDESIFSHAEEDEIILCLNYDGLYGINNINRFLQNSNPSPAMQWGIGLYKVGDPVLFNESDRFSPLIHNNSKGRIVGIATEEMKIWFEIELDCVINELDAWGYDFELMDASKSGNSIIKFSVDKYRSTDEDDDYSDTVVPFQVAYAVSIHKAQGLEYRSVKIVITTETEERITHNIFYTAITRAKENLRIYWSPETEKSVLENLTVRDSRRDANLLKQLYSL</sequence>
<dbReference type="InterPro" id="IPR027785">
    <property type="entry name" value="UvrD-like_helicase_C"/>
</dbReference>
<dbReference type="Gene3D" id="3.40.50.300">
    <property type="entry name" value="P-loop containing nucleotide triphosphate hydrolases"/>
    <property type="match status" value="2"/>
</dbReference>
<reference evidence="2 3" key="1">
    <citation type="journal article" date="2021" name="ISME Commun">
        <title>Automated analysis of genomic sequences facilitates high-throughput and comprehensive description of bacteria.</title>
        <authorList>
            <person name="Hitch T.C.A."/>
        </authorList>
    </citation>
    <scope>NUCLEOTIDE SEQUENCE [LARGE SCALE GENOMIC DNA]</scope>
    <source>
        <strain evidence="2 3">Sanger_23</strain>
    </source>
</reference>
<dbReference type="Pfam" id="PF13538">
    <property type="entry name" value="UvrD_C_2"/>
    <property type="match status" value="1"/>
</dbReference>
<accession>A0ABT2TWG7</accession>
<organism evidence="2 3">
    <name type="scientific">Blautia ammoniilytica</name>
    <dbReference type="NCBI Taxonomy" id="2981782"/>
    <lineage>
        <taxon>Bacteria</taxon>
        <taxon>Bacillati</taxon>
        <taxon>Bacillota</taxon>
        <taxon>Clostridia</taxon>
        <taxon>Lachnospirales</taxon>
        <taxon>Lachnospiraceae</taxon>
        <taxon>Blautia</taxon>
    </lineage>
</organism>
<feature type="domain" description="UvrD-like helicase C-terminal" evidence="1">
    <location>
        <begin position="824"/>
        <end position="870"/>
    </location>
</feature>
<keyword evidence="3" id="KW-1185">Reference proteome</keyword>
<name>A0ABT2TWG7_9FIRM</name>
<comment type="caution">
    <text evidence="2">The sequence shown here is derived from an EMBL/GenBank/DDBJ whole genome shotgun (WGS) entry which is preliminary data.</text>
</comment>
<dbReference type="RefSeq" id="WP_158422371.1">
    <property type="nucleotide sequence ID" value="NZ_JAOQJL010000033.1"/>
</dbReference>
<dbReference type="Proteomes" id="UP001652409">
    <property type="component" value="Unassembled WGS sequence"/>
</dbReference>
<dbReference type="Pfam" id="PF13604">
    <property type="entry name" value="AAA_30"/>
    <property type="match status" value="1"/>
</dbReference>
<dbReference type="InterPro" id="IPR027417">
    <property type="entry name" value="P-loop_NTPase"/>
</dbReference>
<dbReference type="EMBL" id="JAOQJL010000033">
    <property type="protein sequence ID" value="MCU6766560.1"/>
    <property type="molecule type" value="Genomic_DNA"/>
</dbReference>
<evidence type="ECO:0000313" key="3">
    <source>
        <dbReference type="Proteomes" id="UP001652409"/>
    </source>
</evidence>
<protein>
    <submittedName>
        <fullName evidence="2">ATP-dependent RecD-like DNA helicase</fullName>
    </submittedName>
</protein>
<proteinExistence type="predicted"/>
<dbReference type="PANTHER" id="PTHR43788:SF8">
    <property type="entry name" value="DNA-BINDING PROTEIN SMUBP-2"/>
    <property type="match status" value="1"/>
</dbReference>
<gene>
    <name evidence="2" type="ORF">OCV61_14305</name>
</gene>